<comment type="catalytic activity">
    <reaction evidence="4 6">
        <text>L-aspartyl-tRNA(Asn) + L-glutamine + ATP + H2O = L-asparaginyl-tRNA(Asn) + L-glutamate + ADP + phosphate + 2 H(+)</text>
        <dbReference type="Rhea" id="RHEA:14513"/>
        <dbReference type="Rhea" id="RHEA-COMP:9674"/>
        <dbReference type="Rhea" id="RHEA-COMP:9677"/>
        <dbReference type="ChEBI" id="CHEBI:15377"/>
        <dbReference type="ChEBI" id="CHEBI:15378"/>
        <dbReference type="ChEBI" id="CHEBI:29985"/>
        <dbReference type="ChEBI" id="CHEBI:30616"/>
        <dbReference type="ChEBI" id="CHEBI:43474"/>
        <dbReference type="ChEBI" id="CHEBI:58359"/>
        <dbReference type="ChEBI" id="CHEBI:78515"/>
        <dbReference type="ChEBI" id="CHEBI:78516"/>
        <dbReference type="ChEBI" id="CHEBI:456216"/>
    </reaction>
</comment>
<dbReference type="NCBIfam" id="TIGR00135">
    <property type="entry name" value="gatC"/>
    <property type="match status" value="1"/>
</dbReference>
<dbReference type="SUPFAM" id="SSF141000">
    <property type="entry name" value="Glu-tRNAGln amidotransferase C subunit"/>
    <property type="match status" value="1"/>
</dbReference>
<dbReference type="Gene3D" id="1.10.20.60">
    <property type="entry name" value="Glu-tRNAGln amidotransferase C subunit, N-terminal domain"/>
    <property type="match status" value="1"/>
</dbReference>
<dbReference type="Proteomes" id="UP000620366">
    <property type="component" value="Unassembled WGS sequence"/>
</dbReference>
<gene>
    <name evidence="6 7" type="primary">gatC</name>
    <name evidence="7" type="ORF">H8695_02325</name>
</gene>
<dbReference type="InterPro" id="IPR003837">
    <property type="entry name" value="GatC"/>
</dbReference>
<dbReference type="EMBL" id="JACRSP010000001">
    <property type="protein sequence ID" value="MBC8535531.1"/>
    <property type="molecule type" value="Genomic_DNA"/>
</dbReference>
<dbReference type="PANTHER" id="PTHR15004:SF0">
    <property type="entry name" value="GLUTAMYL-TRNA(GLN) AMIDOTRANSFERASE SUBUNIT C, MITOCHONDRIAL"/>
    <property type="match status" value="1"/>
</dbReference>
<name>A0A926DC71_9FIRM</name>
<evidence type="ECO:0000256" key="1">
    <source>
        <dbReference type="ARBA" id="ARBA00010757"/>
    </source>
</evidence>
<accession>A0A926DC71</accession>
<keyword evidence="6" id="KW-0547">Nucleotide-binding</keyword>
<comment type="function">
    <text evidence="3 6">Allows the formation of correctly charged Asn-tRNA(Asn) or Gln-tRNA(Gln) through the transamidation of misacylated Asp-tRNA(Asn) or Glu-tRNA(Gln) in organisms which lack either or both of asparaginyl-tRNA or glutaminyl-tRNA synthetases. The reaction takes place in the presence of glutamine and ATP through an activated phospho-Asp-tRNA(Asn) or phospho-Glu-tRNA(Gln).</text>
</comment>
<keyword evidence="6" id="KW-0067">ATP-binding</keyword>
<dbReference type="GO" id="GO:0070681">
    <property type="term" value="P:glutaminyl-tRNAGln biosynthesis via transamidation"/>
    <property type="evidence" value="ECO:0007669"/>
    <property type="project" value="TreeGrafter"/>
</dbReference>
<keyword evidence="8" id="KW-1185">Reference proteome</keyword>
<dbReference type="EC" id="6.3.5.-" evidence="6"/>
<dbReference type="AlphaFoldDB" id="A0A926DC71"/>
<evidence type="ECO:0000256" key="6">
    <source>
        <dbReference type="HAMAP-Rule" id="MF_00122"/>
    </source>
</evidence>
<comment type="caution">
    <text evidence="7">The sequence shown here is derived from an EMBL/GenBank/DDBJ whole genome shotgun (WGS) entry which is preliminary data.</text>
</comment>
<dbReference type="RefSeq" id="WP_249299258.1">
    <property type="nucleotide sequence ID" value="NZ_JACRSP010000001.1"/>
</dbReference>
<evidence type="ECO:0000256" key="4">
    <source>
        <dbReference type="ARBA" id="ARBA00047380"/>
    </source>
</evidence>
<comment type="similarity">
    <text evidence="1 6">Belongs to the GatC family.</text>
</comment>
<dbReference type="GO" id="GO:0050567">
    <property type="term" value="F:glutaminyl-tRNA synthase (glutamine-hydrolyzing) activity"/>
    <property type="evidence" value="ECO:0007669"/>
    <property type="project" value="UniProtKB-UniRule"/>
</dbReference>
<dbReference type="GO" id="GO:0006450">
    <property type="term" value="P:regulation of translational fidelity"/>
    <property type="evidence" value="ECO:0007669"/>
    <property type="project" value="InterPro"/>
</dbReference>
<proteinExistence type="inferred from homology"/>
<evidence type="ECO:0000256" key="3">
    <source>
        <dbReference type="ARBA" id="ARBA00024799"/>
    </source>
</evidence>
<evidence type="ECO:0000256" key="2">
    <source>
        <dbReference type="ARBA" id="ARBA00011123"/>
    </source>
</evidence>
<evidence type="ECO:0000313" key="8">
    <source>
        <dbReference type="Proteomes" id="UP000620366"/>
    </source>
</evidence>
<dbReference type="PANTHER" id="PTHR15004">
    <property type="entry name" value="GLUTAMYL-TRNA(GLN) AMIDOTRANSFERASE SUBUNIT C, MITOCHONDRIAL"/>
    <property type="match status" value="1"/>
</dbReference>
<keyword evidence="6" id="KW-0436">Ligase</keyword>
<dbReference type="GO" id="GO:0005524">
    <property type="term" value="F:ATP binding"/>
    <property type="evidence" value="ECO:0007669"/>
    <property type="project" value="UniProtKB-KW"/>
</dbReference>
<sequence>MAISASEIMHIAKLARLEIDEAQFERLSRDMDSIVEMVGQLQNLNLDDVDLSLSGRVMQPRADEVKPSFPREKILQNAPQKEAGCFVVPKVVEED</sequence>
<comment type="catalytic activity">
    <reaction evidence="5 6">
        <text>L-glutamyl-tRNA(Gln) + L-glutamine + ATP + H2O = L-glutaminyl-tRNA(Gln) + L-glutamate + ADP + phosphate + H(+)</text>
        <dbReference type="Rhea" id="RHEA:17521"/>
        <dbReference type="Rhea" id="RHEA-COMP:9681"/>
        <dbReference type="Rhea" id="RHEA-COMP:9684"/>
        <dbReference type="ChEBI" id="CHEBI:15377"/>
        <dbReference type="ChEBI" id="CHEBI:15378"/>
        <dbReference type="ChEBI" id="CHEBI:29985"/>
        <dbReference type="ChEBI" id="CHEBI:30616"/>
        <dbReference type="ChEBI" id="CHEBI:43474"/>
        <dbReference type="ChEBI" id="CHEBI:58359"/>
        <dbReference type="ChEBI" id="CHEBI:78520"/>
        <dbReference type="ChEBI" id="CHEBI:78521"/>
        <dbReference type="ChEBI" id="CHEBI:456216"/>
    </reaction>
</comment>
<dbReference type="Pfam" id="PF02686">
    <property type="entry name" value="GatC"/>
    <property type="match status" value="1"/>
</dbReference>
<comment type="subunit">
    <text evidence="2 6">Heterotrimer of A, B and C subunits.</text>
</comment>
<evidence type="ECO:0000256" key="5">
    <source>
        <dbReference type="ARBA" id="ARBA00047913"/>
    </source>
</evidence>
<organism evidence="7 8">
    <name type="scientific">Feifania hominis</name>
    <dbReference type="NCBI Taxonomy" id="2763660"/>
    <lineage>
        <taxon>Bacteria</taxon>
        <taxon>Bacillati</taxon>
        <taxon>Bacillota</taxon>
        <taxon>Clostridia</taxon>
        <taxon>Eubacteriales</taxon>
        <taxon>Feifaniaceae</taxon>
        <taxon>Feifania</taxon>
    </lineage>
</organism>
<protein>
    <recommendedName>
        <fullName evidence="6">Aspartyl/glutamyl-tRNA(Asn/Gln) amidotransferase subunit C</fullName>
        <shortName evidence="6">Asp/Glu-ADT subunit C</shortName>
        <ecNumber evidence="6">6.3.5.-</ecNumber>
    </recommendedName>
</protein>
<dbReference type="HAMAP" id="MF_00122">
    <property type="entry name" value="GatC"/>
    <property type="match status" value="1"/>
</dbReference>
<dbReference type="InterPro" id="IPR036113">
    <property type="entry name" value="Asp/Glu-ADT_sf_sub_c"/>
</dbReference>
<dbReference type="GO" id="GO:0006412">
    <property type="term" value="P:translation"/>
    <property type="evidence" value="ECO:0007669"/>
    <property type="project" value="UniProtKB-UniRule"/>
</dbReference>
<evidence type="ECO:0000313" key="7">
    <source>
        <dbReference type="EMBL" id="MBC8535531.1"/>
    </source>
</evidence>
<keyword evidence="6" id="KW-0648">Protein biosynthesis</keyword>
<reference evidence="7" key="1">
    <citation type="submission" date="2020-08" db="EMBL/GenBank/DDBJ databases">
        <title>Genome public.</title>
        <authorList>
            <person name="Liu C."/>
            <person name="Sun Q."/>
        </authorList>
    </citation>
    <scope>NUCLEOTIDE SEQUENCE</scope>
    <source>
        <strain evidence="7">BX7</strain>
    </source>
</reference>